<dbReference type="Proteomes" id="UP000562682">
    <property type="component" value="Unassembled WGS sequence"/>
</dbReference>
<comment type="caution">
    <text evidence="2">The sequence shown here is derived from an EMBL/GenBank/DDBJ whole genome shotgun (WGS) entry which is preliminary data.</text>
</comment>
<sequence>MASPLVMSTPLIHEIVPSEIWQLQTLQRTRTDPGSAIERQNQSSADSYPSKSPERLCLNSKPKDIDAEGVHEKEKKRKANSDAVTGSGCGQSDTARLDDDPTCRRMIKFRSTQFSKAHEMNALVFHLEDEINILDSELCSTLARKSLRLGTSAPNPQRRLYIRTGDGRCDRANQRDGGTGGLRAMKKIWSPEEVDNFIADYKKEAETLEASKEVWTTSERFTKRESQSESDGMAQLRESRSQLPITKKRPGILQKPKSKDVRNQKQDPWRRVNQSTQKTLDCNTDDWLT</sequence>
<proteinExistence type="predicted"/>
<evidence type="ECO:0000313" key="3">
    <source>
        <dbReference type="Proteomes" id="UP000562682"/>
    </source>
</evidence>
<protein>
    <submittedName>
        <fullName evidence="2">Uncharacterized protein</fullName>
    </submittedName>
</protein>
<evidence type="ECO:0000313" key="2">
    <source>
        <dbReference type="EMBL" id="KAF5659314.1"/>
    </source>
</evidence>
<accession>A0A8H5WIJ2</accession>
<keyword evidence="3" id="KW-1185">Reference proteome</keyword>
<reference evidence="2 3" key="1">
    <citation type="submission" date="2020-05" db="EMBL/GenBank/DDBJ databases">
        <title>Identification and distribution of gene clusters putatively required for synthesis of sphingolipid metabolism inhibitors in phylogenetically diverse species of the filamentous fungus Fusarium.</title>
        <authorList>
            <person name="Kim H.-S."/>
            <person name="Busman M."/>
            <person name="Brown D.W."/>
            <person name="Divon H."/>
            <person name="Uhlig S."/>
            <person name="Proctor R.H."/>
        </authorList>
    </citation>
    <scope>NUCLEOTIDE SEQUENCE [LARGE SCALE GENOMIC DNA]</scope>
    <source>
        <strain evidence="2 3">NRRL 25311</strain>
    </source>
</reference>
<feature type="compositionally biased region" description="Basic and acidic residues" evidence="1">
    <location>
        <begin position="257"/>
        <end position="270"/>
    </location>
</feature>
<feature type="region of interest" description="Disordered" evidence="1">
    <location>
        <begin position="31"/>
        <end position="96"/>
    </location>
</feature>
<name>A0A8H5WIJ2_9HYPO</name>
<feature type="compositionally biased region" description="Polar residues" evidence="1">
    <location>
        <begin position="38"/>
        <end position="50"/>
    </location>
</feature>
<dbReference type="EMBL" id="JAAOAK010000635">
    <property type="protein sequence ID" value="KAF5659314.1"/>
    <property type="molecule type" value="Genomic_DNA"/>
</dbReference>
<organism evidence="2 3">
    <name type="scientific">Fusarium denticulatum</name>
    <dbReference type="NCBI Taxonomy" id="48507"/>
    <lineage>
        <taxon>Eukaryota</taxon>
        <taxon>Fungi</taxon>
        <taxon>Dikarya</taxon>
        <taxon>Ascomycota</taxon>
        <taxon>Pezizomycotina</taxon>
        <taxon>Sordariomycetes</taxon>
        <taxon>Hypocreomycetidae</taxon>
        <taxon>Hypocreales</taxon>
        <taxon>Nectriaceae</taxon>
        <taxon>Fusarium</taxon>
        <taxon>Fusarium fujikuroi species complex</taxon>
    </lineage>
</organism>
<feature type="compositionally biased region" description="Basic and acidic residues" evidence="1">
    <location>
        <begin position="61"/>
        <end position="73"/>
    </location>
</feature>
<gene>
    <name evidence="2" type="ORF">FDENT_13953</name>
</gene>
<dbReference type="AlphaFoldDB" id="A0A8H5WIJ2"/>
<evidence type="ECO:0000256" key="1">
    <source>
        <dbReference type="SAM" id="MobiDB-lite"/>
    </source>
</evidence>
<feature type="region of interest" description="Disordered" evidence="1">
    <location>
        <begin position="218"/>
        <end position="289"/>
    </location>
</feature>
<feature type="compositionally biased region" description="Polar residues" evidence="1">
    <location>
        <begin position="272"/>
        <end position="282"/>
    </location>
</feature>